<dbReference type="EMBL" id="LCDA01000001">
    <property type="protein sequence ID" value="KKS43427.1"/>
    <property type="molecule type" value="Genomic_DNA"/>
</dbReference>
<dbReference type="CDD" id="cd12797">
    <property type="entry name" value="M23_peptidase"/>
    <property type="match status" value="1"/>
</dbReference>
<organism evidence="2 3">
    <name type="scientific">Candidatus Collierbacteria bacterium GW2011_GWA2_42_17</name>
    <dbReference type="NCBI Taxonomy" id="1618378"/>
    <lineage>
        <taxon>Bacteria</taxon>
        <taxon>Candidatus Collieribacteriota</taxon>
    </lineage>
</organism>
<dbReference type="PANTHER" id="PTHR21666">
    <property type="entry name" value="PEPTIDASE-RELATED"/>
    <property type="match status" value="1"/>
</dbReference>
<feature type="domain" description="M23ase beta-sheet core" evidence="1">
    <location>
        <begin position="71"/>
        <end position="165"/>
    </location>
</feature>
<dbReference type="GO" id="GO:0004222">
    <property type="term" value="F:metalloendopeptidase activity"/>
    <property type="evidence" value="ECO:0007669"/>
    <property type="project" value="TreeGrafter"/>
</dbReference>
<accession>A0A0G0Z3V9</accession>
<evidence type="ECO:0000259" key="1">
    <source>
        <dbReference type="Pfam" id="PF01551"/>
    </source>
</evidence>
<evidence type="ECO:0000313" key="3">
    <source>
        <dbReference type="Proteomes" id="UP000033854"/>
    </source>
</evidence>
<dbReference type="Proteomes" id="UP000033854">
    <property type="component" value="Unassembled WGS sequence"/>
</dbReference>
<dbReference type="InterPro" id="IPR050570">
    <property type="entry name" value="Cell_wall_metabolism_enzyme"/>
</dbReference>
<name>A0A0G0Z3V9_9BACT</name>
<dbReference type="SUPFAM" id="SSF51261">
    <property type="entry name" value="Duplicated hybrid motif"/>
    <property type="match status" value="1"/>
</dbReference>
<comment type="caution">
    <text evidence="2">The sequence shown here is derived from an EMBL/GenBank/DDBJ whole genome shotgun (WGS) entry which is preliminary data.</text>
</comment>
<dbReference type="PANTHER" id="PTHR21666:SF290">
    <property type="entry name" value="PEPTIDASE M23 DOMAIN PROTEIN"/>
    <property type="match status" value="1"/>
</dbReference>
<dbReference type="Pfam" id="PF01551">
    <property type="entry name" value="Peptidase_M23"/>
    <property type="match status" value="1"/>
</dbReference>
<evidence type="ECO:0000313" key="2">
    <source>
        <dbReference type="EMBL" id="KKS43427.1"/>
    </source>
</evidence>
<dbReference type="AlphaFoldDB" id="A0A0G0Z3V9"/>
<dbReference type="Gene3D" id="2.70.70.10">
    <property type="entry name" value="Glucose Permease (Domain IIA)"/>
    <property type="match status" value="1"/>
</dbReference>
<proteinExistence type="predicted"/>
<protein>
    <submittedName>
        <fullName evidence="2">Peptidase M23 family protein</fullName>
    </submittedName>
</protein>
<reference evidence="2 3" key="1">
    <citation type="journal article" date="2015" name="Nature">
        <title>rRNA introns, odd ribosomes, and small enigmatic genomes across a large radiation of phyla.</title>
        <authorList>
            <person name="Brown C.T."/>
            <person name="Hug L.A."/>
            <person name="Thomas B.C."/>
            <person name="Sharon I."/>
            <person name="Castelle C.J."/>
            <person name="Singh A."/>
            <person name="Wilkins M.J."/>
            <person name="Williams K.H."/>
            <person name="Banfield J.F."/>
        </authorList>
    </citation>
    <scope>NUCLEOTIDE SEQUENCE [LARGE SCALE GENOMIC DNA]</scope>
</reference>
<sequence>MFEGKTIKAVLGGIISMTSLASGLVFLPIDQSVVAANIQTLNTEIPLETRKSYANVLPAYTGVSQGFRFGHPGIDLTAPLGSKIYPIKEGVVIKVQYLKYDYGRAVWIDNGNDTVSLYGHMGKIFVNEGDTITTDKPIGEVGLTGKTTGPHLHLEVIKNEKNINPQPYLALGRVNKR</sequence>
<dbReference type="InterPro" id="IPR011055">
    <property type="entry name" value="Dup_hybrid_motif"/>
</dbReference>
<gene>
    <name evidence="2" type="ORF">UV06_C0001G0161</name>
</gene>
<dbReference type="InterPro" id="IPR016047">
    <property type="entry name" value="M23ase_b-sheet_dom"/>
</dbReference>